<name>A0ABW8PBF4_9FLAO</name>
<organism evidence="1 2">
    <name type="scientific">Flavobacterium oreochromis</name>
    <dbReference type="NCBI Taxonomy" id="2906078"/>
    <lineage>
        <taxon>Bacteria</taxon>
        <taxon>Pseudomonadati</taxon>
        <taxon>Bacteroidota</taxon>
        <taxon>Flavobacteriia</taxon>
        <taxon>Flavobacteriales</taxon>
        <taxon>Flavobacteriaceae</taxon>
        <taxon>Flavobacterium</taxon>
    </lineage>
</organism>
<evidence type="ECO:0000313" key="2">
    <source>
        <dbReference type="Proteomes" id="UP001621706"/>
    </source>
</evidence>
<keyword evidence="2" id="KW-1185">Reference proteome</keyword>
<reference evidence="1 2" key="1">
    <citation type="submission" date="2024-02" db="EMBL/GenBank/DDBJ databases">
        <title>Comparative Genomic Analysis of Flavobacterium Species Causing Columnaris Disease of Freshwater Fish in Thailand: Insights into Virulence and Resistance Mechanisms.</title>
        <authorList>
            <person name="Nguyen D."/>
            <person name="Chokmangmeepisarn P."/>
            <person name="Khianchaikhan K."/>
            <person name="Morishita M."/>
            <person name="Bunnoy A."/>
            <person name="Rodkhum C."/>
        </authorList>
    </citation>
    <scope>NUCLEOTIDE SEQUENCE [LARGE SCALE GENOMIC DNA]</scope>
    <source>
        <strain evidence="1 2">CNRT2201</strain>
    </source>
</reference>
<dbReference type="EMBL" id="JAZGZP010000023">
    <property type="protein sequence ID" value="MFK7001899.1"/>
    <property type="molecule type" value="Genomic_DNA"/>
</dbReference>
<proteinExistence type="predicted"/>
<evidence type="ECO:0008006" key="3">
    <source>
        <dbReference type="Google" id="ProtNLM"/>
    </source>
</evidence>
<protein>
    <recommendedName>
        <fullName evidence="3">DUF3828 domain-containing protein</fullName>
    </recommendedName>
</protein>
<gene>
    <name evidence="1" type="ORF">V3I07_13470</name>
</gene>
<dbReference type="RefSeq" id="WP_088401241.1">
    <property type="nucleotide sequence ID" value="NZ_JAZGZP010000023.1"/>
</dbReference>
<evidence type="ECO:0000313" key="1">
    <source>
        <dbReference type="EMBL" id="MFK7001899.1"/>
    </source>
</evidence>
<dbReference type="Proteomes" id="UP001621706">
    <property type="component" value="Unassembled WGS sequence"/>
</dbReference>
<sequence length="409" mass="47474">MKNIINLIIALFGNVVFAQVEIKQGIPLEYNDTKEVLFKVFKPALRINKAQKQSDIDYSKVEGLVQSYFSATDSIWDKSDYLDKSHKSVKDQEHYNSIKKSKIENEYIEIESVYEFTHNNQKRNYVKYAITIDGLPFQIVAVLSCVQVNKRWYIDNMFNQSNILSLISKLNSEKLALLFQAEKTNNDVVDAIKVKCSTNNLIDINLLFEFYQEESKNKESTLVKEIRDERNWIENYHYQKAKLSVIPTINVYKIQMPFSLDNAIFTVYNKIECELTNAPEIAEKLKNKVEKLLIPNTSEKVILIHKLKFTYNNLNCSLIKYKKNNKFFIENFTDLNKSNINVIPEALNNSILELKSSSIIELLSDAPKSKELETLRLQSLSNSENMINISNLSKLIKKNKLTLSKYLDN</sequence>
<accession>A0ABW8PBF4</accession>
<comment type="caution">
    <text evidence="1">The sequence shown here is derived from an EMBL/GenBank/DDBJ whole genome shotgun (WGS) entry which is preliminary data.</text>
</comment>